<comment type="caution">
    <text evidence="2">The sequence shown here is derived from an EMBL/GenBank/DDBJ whole genome shotgun (WGS) entry which is preliminary data.</text>
</comment>
<dbReference type="PANTHER" id="PTHR46889:SF4">
    <property type="entry name" value="TRANSPOSASE INSO FOR INSERTION SEQUENCE ELEMENT IS911B-RELATED"/>
    <property type="match status" value="1"/>
</dbReference>
<dbReference type="InterPro" id="IPR036397">
    <property type="entry name" value="RNaseH_sf"/>
</dbReference>
<dbReference type="Pfam" id="PF00665">
    <property type="entry name" value="rve"/>
    <property type="match status" value="1"/>
</dbReference>
<reference evidence="2" key="1">
    <citation type="submission" date="2019-04" db="EMBL/GenBank/DDBJ databases">
        <title>Moraxella osloensis CCUG 73412, isolated from corneal scrapings as causative agent of keratitis.</title>
        <authorList>
            <person name="Connolly G."/>
            <person name="Jaen-Luchoro D."/>
            <person name="Pinyeiro-Iglesias B."/>
            <person name="Curry A."/>
            <person name="Knowles S."/>
            <person name="Moore E.R.B."/>
        </authorList>
    </citation>
    <scope>NUCLEOTIDE SEQUENCE</scope>
    <source>
        <strain evidence="2">CCUG 73412</strain>
    </source>
</reference>
<name>A0AAW6TEC8_FAUOS</name>
<evidence type="ECO:0000313" key="2">
    <source>
        <dbReference type="EMBL" id="MDI4511037.1"/>
    </source>
</evidence>
<dbReference type="EMBL" id="SSCJ01000039">
    <property type="protein sequence ID" value="MDI4511037.1"/>
    <property type="molecule type" value="Genomic_DNA"/>
</dbReference>
<dbReference type="InterPro" id="IPR050900">
    <property type="entry name" value="Transposase_IS3/IS150/IS904"/>
</dbReference>
<gene>
    <name evidence="2" type="ORF">E6P75_12675</name>
</gene>
<dbReference type="InterPro" id="IPR001584">
    <property type="entry name" value="Integrase_cat-core"/>
</dbReference>
<dbReference type="Pfam" id="PF13276">
    <property type="entry name" value="HTH_21"/>
    <property type="match status" value="1"/>
</dbReference>
<organism evidence="2">
    <name type="scientific">Faucicola osloensis</name>
    <name type="common">Moraxella osloensis</name>
    <dbReference type="NCBI Taxonomy" id="34062"/>
    <lineage>
        <taxon>Bacteria</taxon>
        <taxon>Pseudomonadati</taxon>
        <taxon>Pseudomonadota</taxon>
        <taxon>Gammaproteobacteria</taxon>
        <taxon>Moraxellales</taxon>
        <taxon>Moraxellaceae</taxon>
        <taxon>Faucicola</taxon>
    </lineage>
</organism>
<feature type="non-terminal residue" evidence="2">
    <location>
        <position position="1"/>
    </location>
</feature>
<dbReference type="PROSITE" id="PS50994">
    <property type="entry name" value="INTEGRASE"/>
    <property type="match status" value="1"/>
</dbReference>
<sequence>KKVLTARLDSRKQLLEPDNKDFSTRKQCELLGINRSSLYYQPKPISELDITLMNLLDEQYTKTPFYGVKRMTAHLRQLGYQVGEKRVRRLLRQMGLDAIYQHPNTSKPNPEHQVYPYLLRNVPITRCNQVWSTDITYIRLSKGFVYLMAVIDWYSRYVLGWSLSTTLEADFCIDTVGKLLHNGLRCEIFNTDQGSQFTTPRFTTPLIDSGIAVSMDGRGRALDNIFVERLWRSVKYECVYLRQFDTVSQARAGLKDYFEFYNYERLHQSLEYHTPAQVYLNNSSDNTVLYQPNSILIL</sequence>
<dbReference type="InterPro" id="IPR012337">
    <property type="entry name" value="RNaseH-like_sf"/>
</dbReference>
<protein>
    <submittedName>
        <fullName evidence="2">IS3 family transposase</fullName>
    </submittedName>
</protein>
<dbReference type="GO" id="GO:0015074">
    <property type="term" value="P:DNA integration"/>
    <property type="evidence" value="ECO:0007669"/>
    <property type="project" value="InterPro"/>
</dbReference>
<feature type="domain" description="Integrase catalytic" evidence="1">
    <location>
        <begin position="119"/>
        <end position="283"/>
    </location>
</feature>
<accession>A0AAW6TEC8</accession>
<dbReference type="AlphaFoldDB" id="A0AAW6TEC8"/>
<dbReference type="NCBIfam" id="NF033516">
    <property type="entry name" value="transpos_IS3"/>
    <property type="match status" value="1"/>
</dbReference>
<evidence type="ECO:0000259" key="1">
    <source>
        <dbReference type="PROSITE" id="PS50994"/>
    </source>
</evidence>
<dbReference type="InterPro" id="IPR048020">
    <property type="entry name" value="Transpos_IS3"/>
</dbReference>
<dbReference type="Gene3D" id="3.30.420.10">
    <property type="entry name" value="Ribonuclease H-like superfamily/Ribonuclease H"/>
    <property type="match status" value="1"/>
</dbReference>
<dbReference type="Pfam" id="PF13333">
    <property type="entry name" value="rve_2"/>
    <property type="match status" value="1"/>
</dbReference>
<dbReference type="SUPFAM" id="SSF53098">
    <property type="entry name" value="Ribonuclease H-like"/>
    <property type="match status" value="1"/>
</dbReference>
<dbReference type="GO" id="GO:0003676">
    <property type="term" value="F:nucleic acid binding"/>
    <property type="evidence" value="ECO:0007669"/>
    <property type="project" value="InterPro"/>
</dbReference>
<dbReference type="InterPro" id="IPR025948">
    <property type="entry name" value="HTH-like_dom"/>
</dbReference>
<proteinExistence type="predicted"/>
<dbReference type="PANTHER" id="PTHR46889">
    <property type="entry name" value="TRANSPOSASE INSF FOR INSERTION SEQUENCE IS3B-RELATED"/>
    <property type="match status" value="1"/>
</dbReference>